<evidence type="ECO:0000256" key="7">
    <source>
        <dbReference type="ARBA" id="ARBA00023136"/>
    </source>
</evidence>
<evidence type="ECO:0000256" key="4">
    <source>
        <dbReference type="ARBA" id="ARBA00022475"/>
    </source>
</evidence>
<dbReference type="OrthoDB" id="9815712at2"/>
<dbReference type="PANTHER" id="PTHR43297:SF2">
    <property type="entry name" value="DIPEPTIDE TRANSPORT ATP-BINDING PROTEIN DPPD"/>
    <property type="match status" value="1"/>
</dbReference>
<dbReference type="PROSITE" id="PS00211">
    <property type="entry name" value="ABC_TRANSPORTER_1"/>
    <property type="match status" value="1"/>
</dbReference>
<evidence type="ECO:0000256" key="5">
    <source>
        <dbReference type="ARBA" id="ARBA00022741"/>
    </source>
</evidence>
<reference evidence="9 10" key="1">
    <citation type="submission" date="2019-04" db="EMBL/GenBank/DDBJ databases">
        <title>Phreatobacter aquaticus sp. nov.</title>
        <authorList>
            <person name="Choi A."/>
        </authorList>
    </citation>
    <scope>NUCLEOTIDE SEQUENCE [LARGE SCALE GENOMIC DNA]</scope>
    <source>
        <strain evidence="9 10">KCTC 52518</strain>
    </source>
</reference>
<dbReference type="GO" id="GO:0015833">
    <property type="term" value="P:peptide transport"/>
    <property type="evidence" value="ECO:0007669"/>
    <property type="project" value="InterPro"/>
</dbReference>
<comment type="subcellular location">
    <subcellularLocation>
        <location evidence="1">Cell inner membrane</location>
        <topology evidence="1">Peripheral membrane protein</topology>
    </subcellularLocation>
</comment>
<dbReference type="Pfam" id="PF08352">
    <property type="entry name" value="oligo_HPY"/>
    <property type="match status" value="1"/>
</dbReference>
<organism evidence="9 10">
    <name type="scientific">Phreatobacter stygius</name>
    <dbReference type="NCBI Taxonomy" id="1940610"/>
    <lineage>
        <taxon>Bacteria</taxon>
        <taxon>Pseudomonadati</taxon>
        <taxon>Pseudomonadota</taxon>
        <taxon>Alphaproteobacteria</taxon>
        <taxon>Hyphomicrobiales</taxon>
        <taxon>Phreatobacteraceae</taxon>
        <taxon>Phreatobacter</taxon>
    </lineage>
</organism>
<dbReference type="GO" id="GO:0005524">
    <property type="term" value="F:ATP binding"/>
    <property type="evidence" value="ECO:0007669"/>
    <property type="project" value="UniProtKB-KW"/>
</dbReference>
<dbReference type="Gene3D" id="3.40.50.300">
    <property type="entry name" value="P-loop containing nucleotide triphosphate hydrolases"/>
    <property type="match status" value="1"/>
</dbReference>
<evidence type="ECO:0000256" key="2">
    <source>
        <dbReference type="ARBA" id="ARBA00005417"/>
    </source>
</evidence>
<evidence type="ECO:0000313" key="9">
    <source>
        <dbReference type="EMBL" id="QCI65896.1"/>
    </source>
</evidence>
<accession>A0A4D7B8J0</accession>
<dbReference type="SMART" id="SM00382">
    <property type="entry name" value="AAA"/>
    <property type="match status" value="1"/>
</dbReference>
<dbReference type="NCBIfam" id="TIGR01727">
    <property type="entry name" value="oligo_HPY"/>
    <property type="match status" value="1"/>
</dbReference>
<dbReference type="InterPro" id="IPR017871">
    <property type="entry name" value="ABC_transporter-like_CS"/>
</dbReference>
<dbReference type="PANTHER" id="PTHR43297">
    <property type="entry name" value="OLIGOPEPTIDE TRANSPORT ATP-BINDING PROTEIN APPD"/>
    <property type="match status" value="1"/>
</dbReference>
<evidence type="ECO:0000256" key="1">
    <source>
        <dbReference type="ARBA" id="ARBA00004417"/>
    </source>
</evidence>
<keyword evidence="10" id="KW-1185">Reference proteome</keyword>
<feature type="domain" description="ABC transporter" evidence="8">
    <location>
        <begin position="7"/>
        <end position="257"/>
    </location>
</feature>
<protein>
    <submittedName>
        <fullName evidence="9">ABC transporter ATP-binding protein</fullName>
    </submittedName>
</protein>
<dbReference type="RefSeq" id="WP_136961342.1">
    <property type="nucleotide sequence ID" value="NZ_CP039690.1"/>
</dbReference>
<dbReference type="AlphaFoldDB" id="A0A4D7B8J0"/>
<evidence type="ECO:0000313" key="10">
    <source>
        <dbReference type="Proteomes" id="UP000298781"/>
    </source>
</evidence>
<dbReference type="EMBL" id="CP039690">
    <property type="protein sequence ID" value="QCI65896.1"/>
    <property type="molecule type" value="Genomic_DNA"/>
</dbReference>
<dbReference type="CDD" id="cd03257">
    <property type="entry name" value="ABC_NikE_OppD_transporters"/>
    <property type="match status" value="1"/>
</dbReference>
<proteinExistence type="inferred from homology"/>
<dbReference type="GO" id="GO:0005886">
    <property type="term" value="C:plasma membrane"/>
    <property type="evidence" value="ECO:0007669"/>
    <property type="project" value="UniProtKB-SubCell"/>
</dbReference>
<dbReference type="InterPro" id="IPR003439">
    <property type="entry name" value="ABC_transporter-like_ATP-bd"/>
</dbReference>
<keyword evidence="3" id="KW-0813">Transport</keyword>
<dbReference type="SUPFAM" id="SSF52540">
    <property type="entry name" value="P-loop containing nucleoside triphosphate hydrolases"/>
    <property type="match status" value="1"/>
</dbReference>
<dbReference type="Pfam" id="PF00005">
    <property type="entry name" value="ABC_tran"/>
    <property type="match status" value="1"/>
</dbReference>
<sequence length="344" mass="37137">MKKAPLLSVENLTVSVRSSAGWTPIVRDLSIEVAPGETLCLVGESGCGKSVTALAVMGLLPRGARIDAGRILLDGRDIANLDEPALRDLRGRDIAMIFQEPMTSLNPVLTIGEQVGEALIRHEGLSGRAARQRTFDLFERVRLPDAARRISAYPHQLSGGMRQRVMIAMALACKPKLLIADEPTTALDVTIQAQILALMAEIRAELGTAIIFITHDLGVVAEVADRVAVLYAGKVVEETDVFSLFDNARHPYTRGLMRSTPRLTAGQARDASFRLTEIRGTVPPPTDLPEGCAFQPRCERASDRCGLDPILAAGLDGRHVACWHPQENAHDDTLGLASSERAAS</sequence>
<dbReference type="GO" id="GO:0016887">
    <property type="term" value="F:ATP hydrolysis activity"/>
    <property type="evidence" value="ECO:0007669"/>
    <property type="project" value="InterPro"/>
</dbReference>
<keyword evidence="6 9" id="KW-0067">ATP-binding</keyword>
<evidence type="ECO:0000259" key="8">
    <source>
        <dbReference type="PROSITE" id="PS50893"/>
    </source>
</evidence>
<evidence type="ECO:0000256" key="3">
    <source>
        <dbReference type="ARBA" id="ARBA00022448"/>
    </source>
</evidence>
<dbReference type="GO" id="GO:0055085">
    <property type="term" value="P:transmembrane transport"/>
    <property type="evidence" value="ECO:0007669"/>
    <property type="project" value="UniProtKB-ARBA"/>
</dbReference>
<dbReference type="InterPro" id="IPR003593">
    <property type="entry name" value="AAA+_ATPase"/>
</dbReference>
<keyword evidence="5" id="KW-0547">Nucleotide-binding</keyword>
<dbReference type="PROSITE" id="PS50893">
    <property type="entry name" value="ABC_TRANSPORTER_2"/>
    <property type="match status" value="1"/>
</dbReference>
<dbReference type="Proteomes" id="UP000298781">
    <property type="component" value="Chromosome"/>
</dbReference>
<dbReference type="FunFam" id="3.40.50.300:FF:000016">
    <property type="entry name" value="Oligopeptide ABC transporter ATP-binding component"/>
    <property type="match status" value="1"/>
</dbReference>
<dbReference type="InterPro" id="IPR050388">
    <property type="entry name" value="ABC_Ni/Peptide_Import"/>
</dbReference>
<keyword evidence="4" id="KW-1003">Cell membrane</keyword>
<comment type="similarity">
    <text evidence="2">Belongs to the ABC transporter superfamily.</text>
</comment>
<gene>
    <name evidence="9" type="ORF">E8M01_17765</name>
</gene>
<dbReference type="InterPro" id="IPR027417">
    <property type="entry name" value="P-loop_NTPase"/>
</dbReference>
<dbReference type="KEGG" id="pstg:E8M01_17765"/>
<keyword evidence="7" id="KW-0472">Membrane</keyword>
<dbReference type="InterPro" id="IPR013563">
    <property type="entry name" value="Oligopep_ABC_C"/>
</dbReference>
<evidence type="ECO:0000256" key="6">
    <source>
        <dbReference type="ARBA" id="ARBA00022840"/>
    </source>
</evidence>
<name>A0A4D7B8J0_9HYPH</name>